<evidence type="ECO:0000256" key="3">
    <source>
        <dbReference type="ARBA" id="ARBA00022692"/>
    </source>
</evidence>
<comment type="similarity">
    <text evidence="2">Belongs to the nematode receptor-like protein sre family.</text>
</comment>
<feature type="transmembrane region" description="Helical" evidence="6">
    <location>
        <begin position="297"/>
        <end position="315"/>
    </location>
</feature>
<feature type="transmembrane region" description="Helical" evidence="6">
    <location>
        <begin position="255"/>
        <end position="277"/>
    </location>
</feature>
<evidence type="ECO:0000256" key="4">
    <source>
        <dbReference type="ARBA" id="ARBA00022989"/>
    </source>
</evidence>
<dbReference type="Proteomes" id="UP000008549">
    <property type="component" value="Unassembled WGS sequence"/>
</dbReference>
<organism evidence="7 8">
    <name type="scientific">Caenorhabditis briggsae</name>
    <dbReference type="NCBI Taxonomy" id="6238"/>
    <lineage>
        <taxon>Eukaryota</taxon>
        <taxon>Metazoa</taxon>
        <taxon>Ecdysozoa</taxon>
        <taxon>Nematoda</taxon>
        <taxon>Chromadorea</taxon>
        <taxon>Rhabditida</taxon>
        <taxon>Rhabditina</taxon>
        <taxon>Rhabditomorpha</taxon>
        <taxon>Rhabditoidea</taxon>
        <taxon>Rhabditidae</taxon>
        <taxon>Peloderinae</taxon>
        <taxon>Caenorhabditis</taxon>
    </lineage>
</organism>
<keyword evidence="5 6" id="KW-0472">Membrane</keyword>
<dbReference type="PANTHER" id="PTHR47757:SF1">
    <property type="entry name" value="SERPENTINE RECEPTOR, CLASS E (EPSILON)"/>
    <property type="match status" value="1"/>
</dbReference>
<dbReference type="OMA" id="QETDFYF"/>
<dbReference type="InterPro" id="IPR004151">
    <property type="entry name" value="7TM_GPCR_serpentine_rcpt_Sre"/>
</dbReference>
<dbReference type="GeneID" id="8573737"/>
<name>A8XZ04_CAEBR</name>
<keyword evidence="8" id="KW-1185">Reference proteome</keyword>
<dbReference type="EMBL" id="HE600928">
    <property type="protein sequence ID" value="CAP37871.1"/>
    <property type="molecule type" value="Genomic_DNA"/>
</dbReference>
<dbReference type="AlphaFoldDB" id="A8XZ04"/>
<dbReference type="GO" id="GO:0007606">
    <property type="term" value="P:sensory perception of chemical stimulus"/>
    <property type="evidence" value="ECO:0007669"/>
    <property type="project" value="InterPro"/>
</dbReference>
<dbReference type="GO" id="GO:0016020">
    <property type="term" value="C:membrane"/>
    <property type="evidence" value="ECO:0007669"/>
    <property type="project" value="UniProtKB-SubCell"/>
</dbReference>
<feature type="transmembrane region" description="Helical" evidence="6">
    <location>
        <begin position="168"/>
        <end position="187"/>
    </location>
</feature>
<dbReference type="CTD" id="8573737"/>
<dbReference type="KEGG" id="cbr:CBG_20942"/>
<dbReference type="Pfam" id="PF03125">
    <property type="entry name" value="Sre"/>
    <property type="match status" value="1"/>
</dbReference>
<feature type="transmembrane region" description="Helical" evidence="6">
    <location>
        <begin position="32"/>
        <end position="56"/>
    </location>
</feature>
<dbReference type="RefSeq" id="XP_002631738.1">
    <property type="nucleotide sequence ID" value="XM_002631692.1"/>
</dbReference>
<dbReference type="WormBase" id="CBG20942">
    <property type="protein sequence ID" value="CBP11619"/>
    <property type="gene ID" value="WBGene00039842"/>
    <property type="gene designation" value="Cbr-sre-52"/>
</dbReference>
<evidence type="ECO:0000313" key="8">
    <source>
        <dbReference type="Proteomes" id="UP000008549"/>
    </source>
</evidence>
<evidence type="ECO:0000256" key="5">
    <source>
        <dbReference type="ARBA" id="ARBA00023136"/>
    </source>
</evidence>
<dbReference type="InParanoid" id="A8XZ04"/>
<feature type="transmembrane region" description="Helical" evidence="6">
    <location>
        <begin position="123"/>
        <end position="147"/>
    </location>
</feature>
<dbReference type="HOGENOM" id="CLU_063305_1_0_1"/>
<keyword evidence="3 6" id="KW-0812">Transmembrane</keyword>
<dbReference type="FunCoup" id="A8XZ04">
    <property type="interactions" value="5"/>
</dbReference>
<dbReference type="PANTHER" id="PTHR47757">
    <property type="entry name" value="SERPENTINE RECEPTOR, CLASS E (EPSILON)-RELATED"/>
    <property type="match status" value="1"/>
</dbReference>
<evidence type="ECO:0000313" key="9">
    <source>
        <dbReference type="WormBase" id="CBG20942"/>
    </source>
</evidence>
<evidence type="ECO:0000313" key="7">
    <source>
        <dbReference type="EMBL" id="CAP37871.1"/>
    </source>
</evidence>
<feature type="transmembrane region" description="Helical" evidence="6">
    <location>
        <begin position="68"/>
        <end position="91"/>
    </location>
</feature>
<proteinExistence type="inferred from homology"/>
<comment type="subcellular location">
    <subcellularLocation>
        <location evidence="1">Membrane</location>
        <topology evidence="1">Multi-pass membrane protein</topology>
    </subcellularLocation>
</comment>
<keyword evidence="4 6" id="KW-1133">Transmembrane helix</keyword>
<evidence type="ECO:0000256" key="6">
    <source>
        <dbReference type="SAM" id="Phobius"/>
    </source>
</evidence>
<dbReference type="eggNOG" id="ENOG502TH1P">
    <property type="taxonomic scope" value="Eukaryota"/>
</dbReference>
<evidence type="ECO:0000256" key="1">
    <source>
        <dbReference type="ARBA" id="ARBA00004141"/>
    </source>
</evidence>
<gene>
    <name evidence="9" type="primary">sre-52</name>
    <name evidence="7" type="synonym">Cbr-sre-52</name>
    <name evidence="9" type="ORF">CBG20942</name>
    <name evidence="7" type="ORF">CBG_20942</name>
</gene>
<feature type="transmembrane region" description="Helical" evidence="6">
    <location>
        <begin position="193"/>
        <end position="215"/>
    </location>
</feature>
<sequence>MIFNVNTLEYTIWIPVYKLNDYSYYNSNFYKFLLIIELVLSIIALIFTISSVYIVTNTKAFHSNLNSLVASVISSWILCLIGRIMLTPYLIGMWKVENLSSEVQFWWTDDVAEMPEIQTIRKYWCMFLGGFLVWYYMFILITCFFILALERTCASYFIQNYEKTTRSYIFIFLILFQHGMVLVMLWFCFFNRIAFSLCVLFTFSLNAFAVLLLWANRQYNLILIRRFERNTKKSIEMYTLPARFQAKENVKAFDLTFRILIVGLFLIFTALVFLVFLNYKWLPSCGTFLLFCFENLVHLNPLIVCPVLILSVNPWRRRLSNWRIIRSVSCVTTQKELLKKEMGQQQETDFYFNQLNASWEQHIK</sequence>
<evidence type="ECO:0000256" key="2">
    <source>
        <dbReference type="ARBA" id="ARBA00006803"/>
    </source>
</evidence>
<reference evidence="7 8" key="2">
    <citation type="journal article" date="2011" name="PLoS Genet.">
        <title>Caenorhabditis briggsae recombinant inbred line genotypes reveal inter-strain incompatibility and the evolution of recombination.</title>
        <authorList>
            <person name="Ross J.A."/>
            <person name="Koboldt D.C."/>
            <person name="Staisch J.E."/>
            <person name="Chamberlin H.M."/>
            <person name="Gupta B.P."/>
            <person name="Miller R.D."/>
            <person name="Baird S.E."/>
            <person name="Haag E.S."/>
        </authorList>
    </citation>
    <scope>NUCLEOTIDE SEQUENCE [LARGE SCALE GENOMIC DNA]</scope>
    <source>
        <strain evidence="7 8">AF16</strain>
    </source>
</reference>
<accession>A8XZ04</accession>
<protein>
    <submittedName>
        <fullName evidence="7">Protein CBR-SRE-52</fullName>
    </submittedName>
</protein>
<dbReference type="InterPro" id="IPR053365">
    <property type="entry name" value="Nematode_rcpt-like"/>
</dbReference>
<reference evidence="7 8" key="1">
    <citation type="journal article" date="2003" name="PLoS Biol.">
        <title>The genome sequence of Caenorhabditis briggsae: a platform for comparative genomics.</title>
        <authorList>
            <person name="Stein L.D."/>
            <person name="Bao Z."/>
            <person name="Blasiar D."/>
            <person name="Blumenthal T."/>
            <person name="Brent M.R."/>
            <person name="Chen N."/>
            <person name="Chinwalla A."/>
            <person name="Clarke L."/>
            <person name="Clee C."/>
            <person name="Coghlan A."/>
            <person name="Coulson A."/>
            <person name="D'Eustachio P."/>
            <person name="Fitch D.H."/>
            <person name="Fulton L.A."/>
            <person name="Fulton R.E."/>
            <person name="Griffiths-Jones S."/>
            <person name="Harris T.W."/>
            <person name="Hillier L.W."/>
            <person name="Kamath R."/>
            <person name="Kuwabara P.E."/>
            <person name="Mardis E.R."/>
            <person name="Marra M.A."/>
            <person name="Miner T.L."/>
            <person name="Minx P."/>
            <person name="Mullikin J.C."/>
            <person name="Plumb R.W."/>
            <person name="Rogers J."/>
            <person name="Schein J.E."/>
            <person name="Sohrmann M."/>
            <person name="Spieth J."/>
            <person name="Stajich J.E."/>
            <person name="Wei C."/>
            <person name="Willey D."/>
            <person name="Wilson R.K."/>
            <person name="Durbin R."/>
            <person name="Waterston R.H."/>
        </authorList>
    </citation>
    <scope>NUCLEOTIDE SEQUENCE [LARGE SCALE GENOMIC DNA]</scope>
    <source>
        <strain evidence="7 8">AF16</strain>
    </source>
</reference>